<evidence type="ECO:0000313" key="3">
    <source>
        <dbReference type="Proteomes" id="UP001596112"/>
    </source>
</evidence>
<feature type="compositionally biased region" description="Basic residues" evidence="1">
    <location>
        <begin position="12"/>
        <end position="25"/>
    </location>
</feature>
<feature type="region of interest" description="Disordered" evidence="1">
    <location>
        <begin position="265"/>
        <end position="382"/>
    </location>
</feature>
<dbReference type="RefSeq" id="WP_272168351.1">
    <property type="nucleotide sequence ID" value="NZ_JAQOSL010000003.1"/>
</dbReference>
<gene>
    <name evidence="2" type="ORF">ACFQGO_21805</name>
</gene>
<evidence type="ECO:0000256" key="1">
    <source>
        <dbReference type="SAM" id="MobiDB-lite"/>
    </source>
</evidence>
<dbReference type="Proteomes" id="UP001596112">
    <property type="component" value="Unassembled WGS sequence"/>
</dbReference>
<comment type="caution">
    <text evidence="2">The sequence shown here is derived from an EMBL/GenBank/DDBJ whole genome shotgun (WGS) entry which is preliminary data.</text>
</comment>
<feature type="region of interest" description="Disordered" evidence="1">
    <location>
        <begin position="1"/>
        <end position="25"/>
    </location>
</feature>
<feature type="compositionally biased region" description="Acidic residues" evidence="1">
    <location>
        <begin position="346"/>
        <end position="355"/>
    </location>
</feature>
<dbReference type="EMBL" id="JBHSNZ010000014">
    <property type="protein sequence ID" value="MFC5810104.1"/>
    <property type="molecule type" value="Genomic_DNA"/>
</dbReference>
<evidence type="ECO:0008006" key="4">
    <source>
        <dbReference type="Google" id="ProtNLM"/>
    </source>
</evidence>
<keyword evidence="3" id="KW-1185">Reference proteome</keyword>
<name>A0ABW1BBB4_9ACTN</name>
<feature type="compositionally biased region" description="Basic and acidic residues" evidence="1">
    <location>
        <begin position="281"/>
        <end position="312"/>
    </location>
</feature>
<sequence>MEPNAVFWKGSAMRRRTRPRTSRRTPRTCRVLIPLLGAGLLLGTATACVADRTPPPRGFPEAAVDEATLPPSPSARPAAPALTDARARSALLRRGDLSGAWSGTRGAATWRDGLLKGRTDPAECQELLDAFYAEDLLGTPRGGRAVTGFDDDAYGSQLRYQVGAYDKAQVDERLDHFGRLAGECREFTVTGFGDREYAAEITPVDLPPGIGDARQGLRLVVRGDVGGEEGALTLDLAAVRVGDTAVLLTHGGLYGIDGDATREAARAGAERLQQVLAGTRTKKDGTEKDGTEKGEKRATERGEEDTGGRGESADESTGTAPGDDTDGSAEEATGNDGGTGSGDSGEAGDPDEPDGSGDSGGSGDSSDGYREEARATSPSGSA</sequence>
<feature type="compositionally biased region" description="Gly residues" evidence="1">
    <location>
        <begin position="335"/>
        <end position="345"/>
    </location>
</feature>
<protein>
    <recommendedName>
        <fullName evidence="4">PknH-like extracellular domain-containing protein</fullName>
    </recommendedName>
</protein>
<proteinExistence type="predicted"/>
<reference evidence="3" key="1">
    <citation type="journal article" date="2019" name="Int. J. Syst. Evol. Microbiol.">
        <title>The Global Catalogue of Microorganisms (GCM) 10K type strain sequencing project: providing services to taxonomists for standard genome sequencing and annotation.</title>
        <authorList>
            <consortium name="The Broad Institute Genomics Platform"/>
            <consortium name="The Broad Institute Genome Sequencing Center for Infectious Disease"/>
            <person name="Wu L."/>
            <person name="Ma J."/>
        </authorList>
    </citation>
    <scope>NUCLEOTIDE SEQUENCE [LARGE SCALE GENOMIC DNA]</scope>
    <source>
        <strain evidence="3">JCM 9918</strain>
    </source>
</reference>
<evidence type="ECO:0000313" key="2">
    <source>
        <dbReference type="EMBL" id="MFC5810104.1"/>
    </source>
</evidence>
<accession>A0ABW1BBB4</accession>
<organism evidence="2 3">
    <name type="scientific">Streptomyces heilongjiangensis</name>
    <dbReference type="NCBI Taxonomy" id="945052"/>
    <lineage>
        <taxon>Bacteria</taxon>
        <taxon>Bacillati</taxon>
        <taxon>Actinomycetota</taxon>
        <taxon>Actinomycetes</taxon>
        <taxon>Kitasatosporales</taxon>
        <taxon>Streptomycetaceae</taxon>
        <taxon>Streptomyces</taxon>
    </lineage>
</organism>